<evidence type="ECO:0000256" key="1">
    <source>
        <dbReference type="SAM" id="MobiDB-lite"/>
    </source>
</evidence>
<feature type="region of interest" description="Disordered" evidence="1">
    <location>
        <begin position="1"/>
        <end position="25"/>
    </location>
</feature>
<evidence type="ECO:0000313" key="3">
    <source>
        <dbReference type="Proteomes" id="UP000243528"/>
    </source>
</evidence>
<reference evidence="2 3" key="1">
    <citation type="submission" date="2018-03" db="EMBL/GenBank/DDBJ databases">
        <title>Genomic Encyclopedia of Archaeal and Bacterial Type Strains, Phase II (KMG-II): from individual species to whole genera.</title>
        <authorList>
            <person name="Goeker M."/>
        </authorList>
    </citation>
    <scope>NUCLEOTIDE SEQUENCE [LARGE SCALE GENOMIC DNA]</scope>
    <source>
        <strain evidence="2 3">DSM 45211</strain>
    </source>
</reference>
<dbReference type="AlphaFoldDB" id="A0A2P8D9D2"/>
<evidence type="ECO:0000313" key="2">
    <source>
        <dbReference type="EMBL" id="PSK93812.1"/>
    </source>
</evidence>
<proteinExistence type="predicted"/>
<accession>A0A2P8D9D2</accession>
<organism evidence="2 3">
    <name type="scientific">Haloactinopolyspora alba</name>
    <dbReference type="NCBI Taxonomy" id="648780"/>
    <lineage>
        <taxon>Bacteria</taxon>
        <taxon>Bacillati</taxon>
        <taxon>Actinomycetota</taxon>
        <taxon>Actinomycetes</taxon>
        <taxon>Jiangellales</taxon>
        <taxon>Jiangellaceae</taxon>
        <taxon>Haloactinopolyspora</taxon>
    </lineage>
</organism>
<name>A0A2P8D9D2_9ACTN</name>
<feature type="non-terminal residue" evidence="2">
    <location>
        <position position="34"/>
    </location>
</feature>
<sequence>MAPGHVRTDMTTAMPMHDGRTSWTPPEAMVELVA</sequence>
<comment type="caution">
    <text evidence="2">The sequence shown here is derived from an EMBL/GenBank/DDBJ whole genome shotgun (WGS) entry which is preliminary data.</text>
</comment>
<dbReference type="EMBL" id="PYGE01000030">
    <property type="protein sequence ID" value="PSK93812.1"/>
    <property type="molecule type" value="Genomic_DNA"/>
</dbReference>
<dbReference type="Proteomes" id="UP000243528">
    <property type="component" value="Unassembled WGS sequence"/>
</dbReference>
<gene>
    <name evidence="2" type="ORF">CLV30_1301</name>
</gene>
<keyword evidence="3" id="KW-1185">Reference proteome</keyword>
<protein>
    <submittedName>
        <fullName evidence="2">Uncharacterized protein</fullName>
    </submittedName>
</protein>